<keyword evidence="4" id="KW-0804">Transcription</keyword>
<evidence type="ECO:0000256" key="1">
    <source>
        <dbReference type="ARBA" id="ARBA00009437"/>
    </source>
</evidence>
<dbReference type="PANTHER" id="PTHR30419:SF7">
    <property type="entry name" value="HTH-TYPE TRANSCRIPTIONAL REGULATOR TDCA"/>
    <property type="match status" value="1"/>
</dbReference>
<dbReference type="InterPro" id="IPR036390">
    <property type="entry name" value="WH_DNA-bd_sf"/>
</dbReference>
<keyword evidence="2" id="KW-0805">Transcription regulation</keyword>
<dbReference type="PANTHER" id="PTHR30419">
    <property type="entry name" value="HTH-TYPE TRANSCRIPTIONAL REGULATOR YBHD"/>
    <property type="match status" value="1"/>
</dbReference>
<evidence type="ECO:0000313" key="7">
    <source>
        <dbReference type="Proteomes" id="UP000325307"/>
    </source>
</evidence>
<protein>
    <submittedName>
        <fullName evidence="6">LysR family transcriptional regulator</fullName>
    </submittedName>
</protein>
<dbReference type="EMBL" id="BKDJ01000006">
    <property type="protein sequence ID" value="GER23052.1"/>
    <property type="molecule type" value="Genomic_DNA"/>
</dbReference>
<dbReference type="Gene3D" id="3.40.190.10">
    <property type="entry name" value="Periplasmic binding protein-like II"/>
    <property type="match status" value="2"/>
</dbReference>
<gene>
    <name evidence="6" type="ORF">NCCP1664_15480</name>
</gene>
<dbReference type="SUPFAM" id="SSF53850">
    <property type="entry name" value="Periplasmic binding protein-like II"/>
    <property type="match status" value="1"/>
</dbReference>
<name>A0A5A7NSE1_9MICC</name>
<evidence type="ECO:0000256" key="4">
    <source>
        <dbReference type="ARBA" id="ARBA00023163"/>
    </source>
</evidence>
<sequence>MDIDPRRLRILLAIARTGGVLAAADELGITPSAVSQQLNKLEGETGHALVVRTPRGSVLTPAGLAMAEAAEEIERALSVARARMEGGAELAGVVRVGGFTSFLRAMVIPRLPEWRALYPQLQVRIVEDDLPALMRLLRQRELDAVVVELDSATAAQRQLPAGMSEEPLLDEPWKLVVPSGVLLTTENVDLARLPLPWLGVEPSAANASVVGRLRQSTGAQVEIVHQYYDTLTALALVAAGEGAAVIPALALSGVAQDGVEVLDVPGLGTRRIVLRRFDRRRPLSTPVDTVARLMRESVAAFDALDVAPRSGS</sequence>
<comment type="similarity">
    <text evidence="1">Belongs to the LysR transcriptional regulatory family.</text>
</comment>
<keyword evidence="3" id="KW-0238">DNA-binding</keyword>
<dbReference type="InterPro" id="IPR000847">
    <property type="entry name" value="LysR_HTH_N"/>
</dbReference>
<dbReference type="GO" id="GO:0003677">
    <property type="term" value="F:DNA binding"/>
    <property type="evidence" value="ECO:0007669"/>
    <property type="project" value="UniProtKB-KW"/>
</dbReference>
<organism evidence="6 7">
    <name type="scientific">Zafaria cholistanensis</name>
    <dbReference type="NCBI Taxonomy" id="1682741"/>
    <lineage>
        <taxon>Bacteria</taxon>
        <taxon>Bacillati</taxon>
        <taxon>Actinomycetota</taxon>
        <taxon>Actinomycetes</taxon>
        <taxon>Micrococcales</taxon>
        <taxon>Micrococcaceae</taxon>
        <taxon>Zafaria</taxon>
    </lineage>
</organism>
<dbReference type="Gene3D" id="1.10.10.10">
    <property type="entry name" value="Winged helix-like DNA-binding domain superfamily/Winged helix DNA-binding domain"/>
    <property type="match status" value="1"/>
</dbReference>
<accession>A0A5A7NSE1</accession>
<evidence type="ECO:0000256" key="2">
    <source>
        <dbReference type="ARBA" id="ARBA00023015"/>
    </source>
</evidence>
<dbReference type="GO" id="GO:0005829">
    <property type="term" value="C:cytosol"/>
    <property type="evidence" value="ECO:0007669"/>
    <property type="project" value="TreeGrafter"/>
</dbReference>
<dbReference type="Pfam" id="PF03466">
    <property type="entry name" value="LysR_substrate"/>
    <property type="match status" value="1"/>
</dbReference>
<dbReference type="CDD" id="cd00090">
    <property type="entry name" value="HTH_ARSR"/>
    <property type="match status" value="1"/>
</dbReference>
<dbReference type="InterPro" id="IPR036388">
    <property type="entry name" value="WH-like_DNA-bd_sf"/>
</dbReference>
<proteinExistence type="inferred from homology"/>
<comment type="caution">
    <text evidence="6">The sequence shown here is derived from an EMBL/GenBank/DDBJ whole genome shotgun (WGS) entry which is preliminary data.</text>
</comment>
<dbReference type="InterPro" id="IPR050950">
    <property type="entry name" value="HTH-type_LysR_regulators"/>
</dbReference>
<dbReference type="GO" id="GO:0003700">
    <property type="term" value="F:DNA-binding transcription factor activity"/>
    <property type="evidence" value="ECO:0007669"/>
    <property type="project" value="InterPro"/>
</dbReference>
<dbReference type="InterPro" id="IPR005119">
    <property type="entry name" value="LysR_subst-bd"/>
</dbReference>
<feature type="domain" description="HTH lysR-type" evidence="5">
    <location>
        <begin position="3"/>
        <end position="60"/>
    </location>
</feature>
<evidence type="ECO:0000256" key="3">
    <source>
        <dbReference type="ARBA" id="ARBA00023125"/>
    </source>
</evidence>
<reference evidence="6 7" key="1">
    <citation type="submission" date="2019-09" db="EMBL/GenBank/DDBJ databases">
        <title>Arthrobacter zafarii sp. nov., a moderately thermotolerant and halotolerant actinobacterium isolated from Cholistan desert soil of Pakistan.</title>
        <authorList>
            <person name="Amin A."/>
            <person name="Ahmed I."/>
            <person name="Khalid N."/>
            <person name="Schumann P."/>
            <person name="Busse H.J."/>
            <person name="Khan I.U."/>
            <person name="Li S."/>
            <person name="Li W.J."/>
        </authorList>
    </citation>
    <scope>NUCLEOTIDE SEQUENCE [LARGE SCALE GENOMIC DNA]</scope>
    <source>
        <strain evidence="6 7">NCCP-1664</strain>
    </source>
</reference>
<dbReference type="Pfam" id="PF00126">
    <property type="entry name" value="HTH_1"/>
    <property type="match status" value="1"/>
</dbReference>
<evidence type="ECO:0000313" key="6">
    <source>
        <dbReference type="EMBL" id="GER23052.1"/>
    </source>
</evidence>
<dbReference type="OrthoDB" id="3636008at2"/>
<keyword evidence="7" id="KW-1185">Reference proteome</keyword>
<evidence type="ECO:0000259" key="5">
    <source>
        <dbReference type="PROSITE" id="PS50931"/>
    </source>
</evidence>
<dbReference type="Proteomes" id="UP000325307">
    <property type="component" value="Unassembled WGS sequence"/>
</dbReference>
<dbReference type="RefSeq" id="WP_149956678.1">
    <property type="nucleotide sequence ID" value="NZ_BKDJ01000006.1"/>
</dbReference>
<dbReference type="PROSITE" id="PS50931">
    <property type="entry name" value="HTH_LYSR"/>
    <property type="match status" value="1"/>
</dbReference>
<dbReference type="InterPro" id="IPR011991">
    <property type="entry name" value="ArsR-like_HTH"/>
</dbReference>
<dbReference type="AlphaFoldDB" id="A0A5A7NSE1"/>
<dbReference type="SUPFAM" id="SSF46785">
    <property type="entry name" value="Winged helix' DNA-binding domain"/>
    <property type="match status" value="1"/>
</dbReference>